<sequence length="67" mass="7264">MTNPEEDLPRPSKKLLVPPVLDMLGVDELEAYIGILNAEIARVKGAIAAKQAHRNAAEAFFKLPPQG</sequence>
<evidence type="ECO:0008006" key="3">
    <source>
        <dbReference type="Google" id="ProtNLM"/>
    </source>
</evidence>
<gene>
    <name evidence="1" type="ORF">GCM10010909_34550</name>
</gene>
<evidence type="ECO:0000313" key="1">
    <source>
        <dbReference type="EMBL" id="GLR68773.1"/>
    </source>
</evidence>
<keyword evidence="2" id="KW-1185">Reference proteome</keyword>
<dbReference type="RefSeq" id="WP_284259631.1">
    <property type="nucleotide sequence ID" value="NZ_BSOS01000094.1"/>
</dbReference>
<dbReference type="EMBL" id="BSOS01000094">
    <property type="protein sequence ID" value="GLR68773.1"/>
    <property type="molecule type" value="Genomic_DNA"/>
</dbReference>
<dbReference type="Pfam" id="PF06698">
    <property type="entry name" value="DUF1192"/>
    <property type="match status" value="1"/>
</dbReference>
<dbReference type="InterPro" id="IPR009579">
    <property type="entry name" value="DUF1192"/>
</dbReference>
<reference evidence="2" key="1">
    <citation type="journal article" date="2019" name="Int. J. Syst. Evol. Microbiol.">
        <title>The Global Catalogue of Microorganisms (GCM) 10K type strain sequencing project: providing services to taxonomists for standard genome sequencing and annotation.</title>
        <authorList>
            <consortium name="The Broad Institute Genomics Platform"/>
            <consortium name="The Broad Institute Genome Sequencing Center for Infectious Disease"/>
            <person name="Wu L."/>
            <person name="Ma J."/>
        </authorList>
    </citation>
    <scope>NUCLEOTIDE SEQUENCE [LARGE SCALE GENOMIC DNA]</scope>
    <source>
        <strain evidence="2">NBRC 112502</strain>
    </source>
</reference>
<name>A0ABQ6ABU0_9PROT</name>
<evidence type="ECO:0000313" key="2">
    <source>
        <dbReference type="Proteomes" id="UP001156641"/>
    </source>
</evidence>
<comment type="caution">
    <text evidence="1">The sequence shown here is derived from an EMBL/GenBank/DDBJ whole genome shotgun (WGS) entry which is preliminary data.</text>
</comment>
<organism evidence="1 2">
    <name type="scientific">Acidocella aquatica</name>
    <dbReference type="NCBI Taxonomy" id="1922313"/>
    <lineage>
        <taxon>Bacteria</taxon>
        <taxon>Pseudomonadati</taxon>
        <taxon>Pseudomonadota</taxon>
        <taxon>Alphaproteobacteria</taxon>
        <taxon>Acetobacterales</taxon>
        <taxon>Acidocellaceae</taxon>
        <taxon>Acidocella</taxon>
    </lineage>
</organism>
<proteinExistence type="predicted"/>
<accession>A0ABQ6ABU0</accession>
<protein>
    <recommendedName>
        <fullName evidence="3">DUF1192 domain-containing protein</fullName>
    </recommendedName>
</protein>
<dbReference type="Proteomes" id="UP001156641">
    <property type="component" value="Unassembled WGS sequence"/>
</dbReference>